<comment type="subcellular location">
    <subcellularLocation>
        <location evidence="1">Nucleus</location>
    </subcellularLocation>
</comment>
<dbReference type="InterPro" id="IPR003657">
    <property type="entry name" value="WRKY_dom"/>
</dbReference>
<proteinExistence type="predicted"/>
<protein>
    <recommendedName>
        <fullName evidence="6">WRKY domain-containing protein</fullName>
    </recommendedName>
</protein>
<evidence type="ECO:0000313" key="7">
    <source>
        <dbReference type="EMBL" id="KAK8492876.1"/>
    </source>
</evidence>
<dbReference type="SMART" id="SM00774">
    <property type="entry name" value="WRKY"/>
    <property type="match status" value="1"/>
</dbReference>
<dbReference type="PANTHER" id="PTHR32096">
    <property type="entry name" value="WRKY TRANSCRIPTION FACTOR 30-RELATED-RELATED"/>
    <property type="match status" value="1"/>
</dbReference>
<dbReference type="PROSITE" id="PS50811">
    <property type="entry name" value="WRKY"/>
    <property type="match status" value="1"/>
</dbReference>
<comment type="caution">
    <text evidence="7">The sequence shown here is derived from an EMBL/GenBank/DDBJ whole genome shotgun (WGS) entry which is preliminary data.</text>
</comment>
<dbReference type="EMBL" id="JBBPBM010000681">
    <property type="protein sequence ID" value="KAK8492876.1"/>
    <property type="molecule type" value="Genomic_DNA"/>
</dbReference>
<dbReference type="Proteomes" id="UP001472677">
    <property type="component" value="Unassembled WGS sequence"/>
</dbReference>
<keyword evidence="5" id="KW-0539">Nucleus</keyword>
<dbReference type="InterPro" id="IPR044810">
    <property type="entry name" value="WRKY_plant"/>
</dbReference>
<keyword evidence="2" id="KW-0805">Transcription regulation</keyword>
<dbReference type="InterPro" id="IPR036576">
    <property type="entry name" value="WRKY_dom_sf"/>
</dbReference>
<keyword evidence="3" id="KW-0238">DNA-binding</keyword>
<evidence type="ECO:0000256" key="4">
    <source>
        <dbReference type="ARBA" id="ARBA00023163"/>
    </source>
</evidence>
<accession>A0ABR2AHW3</accession>
<evidence type="ECO:0000313" key="8">
    <source>
        <dbReference type="Proteomes" id="UP001472677"/>
    </source>
</evidence>
<dbReference type="Gene3D" id="2.20.25.80">
    <property type="entry name" value="WRKY domain"/>
    <property type="match status" value="1"/>
</dbReference>
<organism evidence="7 8">
    <name type="scientific">Hibiscus sabdariffa</name>
    <name type="common">roselle</name>
    <dbReference type="NCBI Taxonomy" id="183260"/>
    <lineage>
        <taxon>Eukaryota</taxon>
        <taxon>Viridiplantae</taxon>
        <taxon>Streptophyta</taxon>
        <taxon>Embryophyta</taxon>
        <taxon>Tracheophyta</taxon>
        <taxon>Spermatophyta</taxon>
        <taxon>Magnoliopsida</taxon>
        <taxon>eudicotyledons</taxon>
        <taxon>Gunneridae</taxon>
        <taxon>Pentapetalae</taxon>
        <taxon>rosids</taxon>
        <taxon>malvids</taxon>
        <taxon>Malvales</taxon>
        <taxon>Malvaceae</taxon>
        <taxon>Malvoideae</taxon>
        <taxon>Hibiscus</taxon>
    </lineage>
</organism>
<gene>
    <name evidence="7" type="ORF">V6N12_038524</name>
</gene>
<evidence type="ECO:0000256" key="1">
    <source>
        <dbReference type="ARBA" id="ARBA00004123"/>
    </source>
</evidence>
<sequence>MEETGDCAQRSLVNELTQGREFAMQLQAYLNAPSSSSCNETREWLVRQIQASYDKALSMLTAESPLLSRTGSDPDRGFKEQDDQLRLDPSTIRKTMSRWTQQVRVRPGVSLDGPLDDGFCWRKYGQKDIHGAKYPRGYYRCAHRTSQGCLATKLVQRSDDDPTFFEITYRERHTCNLACNVVLPRAPAGTNIEENQTQQSHDLLVSDISDHRTYPSSRFFSSPSVVGNISPMSSPNQSGMNNSTATVAANVESQFTESIQVAAAASTSAPDAPAGGLNFPFGNNGFDPSFTSDNGGFFS</sequence>
<feature type="domain" description="WRKY" evidence="6">
    <location>
        <begin position="110"/>
        <end position="178"/>
    </location>
</feature>
<evidence type="ECO:0000256" key="3">
    <source>
        <dbReference type="ARBA" id="ARBA00023125"/>
    </source>
</evidence>
<keyword evidence="8" id="KW-1185">Reference proteome</keyword>
<evidence type="ECO:0000256" key="2">
    <source>
        <dbReference type="ARBA" id="ARBA00023015"/>
    </source>
</evidence>
<dbReference type="Pfam" id="PF03106">
    <property type="entry name" value="WRKY"/>
    <property type="match status" value="1"/>
</dbReference>
<name>A0ABR2AHW3_9ROSI</name>
<dbReference type="SUPFAM" id="SSF118290">
    <property type="entry name" value="WRKY DNA-binding domain"/>
    <property type="match status" value="1"/>
</dbReference>
<dbReference type="PANTHER" id="PTHR32096:SF115">
    <property type="entry name" value="WRKY TRANSCRIPTION FACTOR 30-RELATED"/>
    <property type="match status" value="1"/>
</dbReference>
<evidence type="ECO:0000259" key="6">
    <source>
        <dbReference type="PROSITE" id="PS50811"/>
    </source>
</evidence>
<reference evidence="7 8" key="1">
    <citation type="journal article" date="2024" name="G3 (Bethesda)">
        <title>Genome assembly of Hibiscus sabdariffa L. provides insights into metabolisms of medicinal natural products.</title>
        <authorList>
            <person name="Kim T."/>
        </authorList>
    </citation>
    <scope>NUCLEOTIDE SEQUENCE [LARGE SCALE GENOMIC DNA]</scope>
    <source>
        <strain evidence="7">TK-2024</strain>
        <tissue evidence="7">Old leaves</tissue>
    </source>
</reference>
<keyword evidence="4" id="KW-0804">Transcription</keyword>
<evidence type="ECO:0000256" key="5">
    <source>
        <dbReference type="ARBA" id="ARBA00023242"/>
    </source>
</evidence>